<keyword evidence="10 12" id="KW-0408">Iron</keyword>
<comment type="catalytic activity">
    <reaction evidence="13">
        <text>2 H2O2 = O2 + 2 H2O</text>
        <dbReference type="Rhea" id="RHEA:20309"/>
        <dbReference type="ChEBI" id="CHEBI:15377"/>
        <dbReference type="ChEBI" id="CHEBI:15379"/>
        <dbReference type="ChEBI" id="CHEBI:16240"/>
        <dbReference type="EC" id="1.11.1.6"/>
    </reaction>
</comment>
<evidence type="ECO:0000256" key="6">
    <source>
        <dbReference type="ARBA" id="ARBA00022559"/>
    </source>
</evidence>
<keyword evidence="9 13" id="KW-0560">Oxidoreductase</keyword>
<keyword evidence="6 13" id="KW-0575">Peroxidase</keyword>
<keyword evidence="18" id="KW-1185">Reference proteome</keyword>
<feature type="chain" id="PRO_5002109319" description="Catalase" evidence="15">
    <location>
        <begin position="27"/>
        <end position="512"/>
    </location>
</feature>
<dbReference type="PANTHER" id="PTHR11465">
    <property type="entry name" value="CATALASE"/>
    <property type="match status" value="1"/>
</dbReference>
<name>A0A0B6RUX8_BURPL</name>
<evidence type="ECO:0000256" key="9">
    <source>
        <dbReference type="ARBA" id="ARBA00023002"/>
    </source>
</evidence>
<evidence type="ECO:0000256" key="4">
    <source>
        <dbReference type="ARBA" id="ARBA00012314"/>
    </source>
</evidence>
<organism evidence="17 18">
    <name type="scientific">Burkholderia plantarii</name>
    <dbReference type="NCBI Taxonomy" id="41899"/>
    <lineage>
        <taxon>Bacteria</taxon>
        <taxon>Pseudomonadati</taxon>
        <taxon>Pseudomonadota</taxon>
        <taxon>Betaproteobacteria</taxon>
        <taxon>Burkholderiales</taxon>
        <taxon>Burkholderiaceae</taxon>
        <taxon>Burkholderia</taxon>
    </lineage>
</organism>
<dbReference type="InterPro" id="IPR024711">
    <property type="entry name" value="Catalase_clade1/3"/>
</dbReference>
<evidence type="ECO:0000256" key="10">
    <source>
        <dbReference type="ARBA" id="ARBA00023004"/>
    </source>
</evidence>
<dbReference type="GO" id="GO:0042542">
    <property type="term" value="P:response to hydrogen peroxide"/>
    <property type="evidence" value="ECO:0007669"/>
    <property type="project" value="TreeGrafter"/>
</dbReference>
<dbReference type="PRINTS" id="PR00067">
    <property type="entry name" value="CATALASE"/>
</dbReference>
<evidence type="ECO:0000313" key="18">
    <source>
        <dbReference type="Proteomes" id="UP000031838"/>
    </source>
</evidence>
<evidence type="ECO:0000256" key="12">
    <source>
        <dbReference type="PIRSR" id="PIRSR038928-2"/>
    </source>
</evidence>
<feature type="domain" description="Catalase core" evidence="16">
    <location>
        <begin position="31"/>
        <end position="411"/>
    </location>
</feature>
<evidence type="ECO:0000256" key="14">
    <source>
        <dbReference type="SAM" id="MobiDB-lite"/>
    </source>
</evidence>
<dbReference type="Pfam" id="PF06628">
    <property type="entry name" value="Catalase-rel"/>
    <property type="match status" value="1"/>
</dbReference>
<dbReference type="SUPFAM" id="SSF56634">
    <property type="entry name" value="Heme-dependent catalase-like"/>
    <property type="match status" value="1"/>
</dbReference>
<dbReference type="InterPro" id="IPR020835">
    <property type="entry name" value="Catalase_sf"/>
</dbReference>
<evidence type="ECO:0000256" key="8">
    <source>
        <dbReference type="ARBA" id="ARBA00022723"/>
    </source>
</evidence>
<dbReference type="OrthoDB" id="9761719at2"/>
<evidence type="ECO:0000259" key="16">
    <source>
        <dbReference type="SMART" id="SM01060"/>
    </source>
</evidence>
<accession>A0A0B6RUX8</accession>
<dbReference type="PROSITE" id="PS00438">
    <property type="entry name" value="CATALASE_2"/>
    <property type="match status" value="1"/>
</dbReference>
<evidence type="ECO:0000256" key="7">
    <source>
        <dbReference type="ARBA" id="ARBA00022617"/>
    </source>
</evidence>
<dbReference type="Proteomes" id="UP000031838">
    <property type="component" value="Chromosome 1"/>
</dbReference>
<dbReference type="KEGG" id="bpla:bpln_1g14090"/>
<dbReference type="InterPro" id="IPR011614">
    <property type="entry name" value="Catalase_core"/>
</dbReference>
<dbReference type="PROSITE" id="PS51402">
    <property type="entry name" value="CATALASE_3"/>
    <property type="match status" value="1"/>
</dbReference>
<dbReference type="GO" id="GO:0042744">
    <property type="term" value="P:hydrogen peroxide catabolic process"/>
    <property type="evidence" value="ECO:0007669"/>
    <property type="project" value="UniProtKB-KW"/>
</dbReference>
<dbReference type="GO" id="GO:0004096">
    <property type="term" value="F:catalase activity"/>
    <property type="evidence" value="ECO:0007669"/>
    <property type="project" value="UniProtKB-EC"/>
</dbReference>
<gene>
    <name evidence="17" type="ORF">BGL_1c14530</name>
</gene>
<dbReference type="Pfam" id="PF00199">
    <property type="entry name" value="Catalase"/>
    <property type="match status" value="1"/>
</dbReference>
<evidence type="ECO:0000256" key="1">
    <source>
        <dbReference type="ARBA" id="ARBA00001971"/>
    </source>
</evidence>
<evidence type="ECO:0000256" key="13">
    <source>
        <dbReference type="RuleBase" id="RU000498"/>
    </source>
</evidence>
<evidence type="ECO:0000256" key="5">
    <source>
        <dbReference type="ARBA" id="ARBA00014132"/>
    </source>
</evidence>
<dbReference type="GO" id="GO:0046872">
    <property type="term" value="F:metal ion binding"/>
    <property type="evidence" value="ECO:0007669"/>
    <property type="project" value="UniProtKB-KW"/>
</dbReference>
<evidence type="ECO:0000256" key="2">
    <source>
        <dbReference type="ARBA" id="ARBA00002974"/>
    </source>
</evidence>
<keyword evidence="8 12" id="KW-0479">Metal-binding</keyword>
<keyword evidence="15" id="KW-0732">Signal</keyword>
<keyword evidence="11 13" id="KW-0376">Hydrogen peroxide</keyword>
<dbReference type="GO" id="GO:0005737">
    <property type="term" value="C:cytoplasm"/>
    <property type="evidence" value="ECO:0007669"/>
    <property type="project" value="TreeGrafter"/>
</dbReference>
<comment type="function">
    <text evidence="2">Decomposes hydrogen peroxide into water and oxygen; serves to protect cells from the toxic effects of hydrogen peroxide.</text>
</comment>
<dbReference type="AlphaFoldDB" id="A0A0B6RUX8"/>
<dbReference type="PROSITE" id="PS00437">
    <property type="entry name" value="CATALASE_1"/>
    <property type="match status" value="1"/>
</dbReference>
<evidence type="ECO:0000256" key="15">
    <source>
        <dbReference type="SAM" id="SignalP"/>
    </source>
</evidence>
<dbReference type="InterPro" id="IPR002226">
    <property type="entry name" value="Catalase_haem_BS"/>
</dbReference>
<evidence type="ECO:0000256" key="11">
    <source>
        <dbReference type="ARBA" id="ARBA00023324"/>
    </source>
</evidence>
<protein>
    <recommendedName>
        <fullName evidence="5 13">Catalase</fullName>
        <ecNumber evidence="4 13">1.11.1.6</ecNumber>
    </recommendedName>
</protein>
<dbReference type="KEGG" id="bgp:BGL_1c14530"/>
<feature type="compositionally biased region" description="Polar residues" evidence="14">
    <location>
        <begin position="31"/>
        <end position="55"/>
    </location>
</feature>
<dbReference type="EC" id="1.11.1.6" evidence="4 13"/>
<feature type="region of interest" description="Disordered" evidence="14">
    <location>
        <begin position="30"/>
        <end position="55"/>
    </location>
</feature>
<dbReference type="EMBL" id="CP002580">
    <property type="protein sequence ID" value="AJK45969.1"/>
    <property type="molecule type" value="Genomic_DNA"/>
</dbReference>
<dbReference type="InterPro" id="IPR010582">
    <property type="entry name" value="Catalase_immune_responsive"/>
</dbReference>
<sequence length="512" mass="57274">MNTQRNLSRWAIPAAISLMMSSMAFAAGNMTRDNGSPVGDNQNSQTAGPSGPTLLQDSHLVEKLQRFDRERIPERVVHARGTGAFGEFVADADISDLSVAKVFTPGTHTPVFVRFSTVMGYRGSPEQARDPRGFATKFYTSEGNWDLVGINLPVFFIRDAIKFPDFVHANKPSAVTGVQDANLAFDFFAHAPEATHMLTRLYSDAGMPNSYRNMDGFGVHAFKLVNAQGEVHYVKFHWKSEQGMHGIRPQDIPASIGRDWNLMSNDLYGALKAGDDPKWDLYIQVLKPEDLDRFDYDALDDTKVWSDVPERKIGTMTLNRIPDNYFESTEESAFAPSRMVPGIEPSEDRMLQGRMFSYADTQMYRLGPNFNSLPINRPRVPVVNNNQDGLMNAGDRKGEVNYEPSTLGEIPQDPKYKYVRTPLHGTTQQEAIHKTLNFRQAGEYYRTLSKQDKADLVTALSADLNHVTNDDNKITMLSYFYKADADYGKRLAAATHADLSRVQAKAATLGDM</sequence>
<dbReference type="GO" id="GO:0020037">
    <property type="term" value="F:heme binding"/>
    <property type="evidence" value="ECO:0007669"/>
    <property type="project" value="InterPro"/>
</dbReference>
<keyword evidence="7 12" id="KW-0349">Heme</keyword>
<dbReference type="InterPro" id="IPR024708">
    <property type="entry name" value="Catalase_AS"/>
</dbReference>
<dbReference type="CDD" id="cd08154">
    <property type="entry name" value="catalase_clade_1"/>
    <property type="match status" value="1"/>
</dbReference>
<dbReference type="HOGENOM" id="CLU_010645_2_0_4"/>
<dbReference type="InterPro" id="IPR018028">
    <property type="entry name" value="Catalase"/>
</dbReference>
<dbReference type="PANTHER" id="PTHR11465:SF23">
    <property type="entry name" value="CATALASE-2"/>
    <property type="match status" value="1"/>
</dbReference>
<feature type="signal peptide" evidence="15">
    <location>
        <begin position="1"/>
        <end position="26"/>
    </location>
</feature>
<dbReference type="PIRSF" id="PIRSF038928">
    <property type="entry name" value="Catalase_clade1-3"/>
    <property type="match status" value="1"/>
</dbReference>
<comment type="similarity">
    <text evidence="3 13">Belongs to the catalase family.</text>
</comment>
<reference evidence="17 18" key="2">
    <citation type="journal article" date="2016" name="Appl. Microbiol. Biotechnol.">
        <title>Mutations improving production and secretion of extracellular lipase by Burkholderia glumae PG1.</title>
        <authorList>
            <person name="Knapp A."/>
            <person name="Voget S."/>
            <person name="Gao R."/>
            <person name="Zaburannyi N."/>
            <person name="Krysciak D."/>
            <person name="Breuer M."/>
            <person name="Hauer B."/>
            <person name="Streit W.R."/>
            <person name="Muller R."/>
            <person name="Daniel R."/>
            <person name="Jaeger K.E."/>
        </authorList>
    </citation>
    <scope>NUCLEOTIDE SEQUENCE [LARGE SCALE GENOMIC DNA]</scope>
    <source>
        <strain evidence="17 18">PG1</strain>
    </source>
</reference>
<evidence type="ECO:0000313" key="17">
    <source>
        <dbReference type="EMBL" id="AJK45969.1"/>
    </source>
</evidence>
<reference evidence="18" key="1">
    <citation type="submission" date="2011-03" db="EMBL/GenBank/DDBJ databases">
        <authorList>
            <person name="Voget S."/>
            <person name="Streit W.R."/>
            <person name="Jaeger K.E."/>
            <person name="Daniel R."/>
        </authorList>
    </citation>
    <scope>NUCLEOTIDE SEQUENCE [LARGE SCALE GENOMIC DNA]</scope>
    <source>
        <strain evidence="18">PG1</strain>
    </source>
</reference>
<dbReference type="SMART" id="SM01060">
    <property type="entry name" value="Catalase"/>
    <property type="match status" value="1"/>
</dbReference>
<comment type="cofactor">
    <cofactor evidence="1 12">
        <name>heme</name>
        <dbReference type="ChEBI" id="CHEBI:30413"/>
    </cofactor>
</comment>
<feature type="binding site" description="axial binding residue" evidence="12">
    <location>
        <position position="358"/>
    </location>
    <ligand>
        <name>heme</name>
        <dbReference type="ChEBI" id="CHEBI:30413"/>
    </ligand>
    <ligandPart>
        <name>Fe</name>
        <dbReference type="ChEBI" id="CHEBI:18248"/>
    </ligandPart>
</feature>
<proteinExistence type="inferred from homology"/>
<dbReference type="Gene3D" id="2.40.180.10">
    <property type="entry name" value="Catalase core domain"/>
    <property type="match status" value="1"/>
</dbReference>
<evidence type="ECO:0000256" key="3">
    <source>
        <dbReference type="ARBA" id="ARBA00005329"/>
    </source>
</evidence>